<feature type="compositionally biased region" description="Acidic residues" evidence="6">
    <location>
        <begin position="289"/>
        <end position="321"/>
    </location>
</feature>
<feature type="domain" description="DUF630" evidence="8">
    <location>
        <begin position="1"/>
        <end position="59"/>
    </location>
</feature>
<dbReference type="Pfam" id="PF04783">
    <property type="entry name" value="DUF630"/>
    <property type="match status" value="1"/>
</dbReference>
<evidence type="ECO:0000256" key="3">
    <source>
        <dbReference type="ARBA" id="ARBA00022679"/>
    </source>
</evidence>
<evidence type="ECO:0000256" key="1">
    <source>
        <dbReference type="ARBA" id="ARBA00004606"/>
    </source>
</evidence>
<dbReference type="PANTHER" id="PTHR21450">
    <property type="entry name" value="PROTEIN ALTERED PHOSPHATE STARVATION RESPONSE 1"/>
    <property type="match status" value="1"/>
</dbReference>
<organism evidence="9 10">
    <name type="scientific">Sphagnum jensenii</name>
    <dbReference type="NCBI Taxonomy" id="128206"/>
    <lineage>
        <taxon>Eukaryota</taxon>
        <taxon>Viridiplantae</taxon>
        <taxon>Streptophyta</taxon>
        <taxon>Embryophyta</taxon>
        <taxon>Bryophyta</taxon>
        <taxon>Sphagnophytina</taxon>
        <taxon>Sphagnopsida</taxon>
        <taxon>Sphagnales</taxon>
        <taxon>Sphagnaceae</taxon>
        <taxon>Sphagnum</taxon>
    </lineage>
</organism>
<evidence type="ECO:0000259" key="7">
    <source>
        <dbReference type="Pfam" id="PF04782"/>
    </source>
</evidence>
<sequence>MGCSSSKVENEEVVARCRARKRFLKQAVYRRHVFAASHAQYIVALKGAGSAFRQFAEGEVKDPAASLSSAAALFLPETPTTSPPVFELASRPMPLPPPPPPPMSPTISSPIVPPTLLPPLSPPHLELPSESPLPRKRASPPPHALKRPNPDAVVLNGILKAHPKNPIRANSSPGTTLTMEDKFLNPPPPPPPPVISFEDEDWSYVARAPPPPLSPPREGMPPLPPPARSSWQDHFLDPFRPLPFPSSSPRSCDEQQRQGHQPQQWRLQGGGLKAPCQLRDLHLKQLQEDIPELEDVDDDNDDNDDNDVDNDHDDVDDEEEQGELKPLEANPIIKSQPQMNVQQQQQQQQQQDDVLPTKPPEFKPKPIMKVNEEKTSKEIISVGKGKVEKMVTTVEAQKGLACRHHEKHVGRDLLEVLKEVDECFLHAAESGDKVSQMLETEKVHYHSSFSDSLKAAERPPPHQHRNDNHIALYSEESARISSIRSLSSRGAWTDDDSGLTSSHASTLDRLYAWEKKLYLEVKETETLRNEFEKKCAVYRNQDARGGDPLAIDRTRGKIKMLQTRLAVAIEAVESAAAAVQRLRDDELYPQLLELLEEMMHMWKEISNCHQSQMKAVEAMRRLDNSTAFEATTSSHLFPRRSYKFVFVTFGRWVESLRKLVISQREYLKSLTGWLRLSLVHFVEPERNGSQSPNRSLVKSVNSNPVYALCQQWQTAIDQMPDRVAIEAIAGFAAVLAITTSVLFHNMEDEELLYKASMMKTTTTTTTTTAAATAAEADTGTMLQEEAKIAFLFLTRGALPLRALWDTYFEGHEGRYSIYVHAHPNFLEDPTISSSSVFFRRYIPSKVVRWGEINVFDAERRLLANALLDPQNERFVLLSESCIPITNFSWAYDYIIKSQHSFVNCFDDVGRGGRGRYLRIRHRQKLEPEVTLKQWRKGSQWFEMSRELALLVVSDTKYYPKFRDILCGSRGHCYIDEHYLPTVLNILAPSKLANRTLTYLFFPRHGNGAHPFEWEPEMITQENIRRLKEDHNCTYNGEKLHSSCHLFARKFSATTLEPLLTLAPTFLWRDQLD</sequence>
<evidence type="ECO:0000256" key="4">
    <source>
        <dbReference type="ARBA" id="ARBA00023136"/>
    </source>
</evidence>
<keyword evidence="3" id="KW-0808">Transferase</keyword>
<evidence type="ECO:0000256" key="5">
    <source>
        <dbReference type="ARBA" id="ARBA00023180"/>
    </source>
</evidence>
<evidence type="ECO:0000256" key="2">
    <source>
        <dbReference type="ARBA" id="ARBA00022676"/>
    </source>
</evidence>
<proteinExistence type="predicted"/>
<dbReference type="InterPro" id="IPR006867">
    <property type="entry name" value="DUF632"/>
</dbReference>
<name>A0ABP1AC69_9BRYO</name>
<feature type="compositionally biased region" description="Pro residues" evidence="6">
    <location>
        <begin position="208"/>
        <end position="227"/>
    </location>
</feature>
<dbReference type="InterPro" id="IPR006868">
    <property type="entry name" value="DUF630"/>
</dbReference>
<dbReference type="PANTHER" id="PTHR21450:SF23">
    <property type="entry name" value="PROTEIN ALTERED PHOSPHATE STARVATION RESPONSE 1"/>
    <property type="match status" value="1"/>
</dbReference>
<reference evidence="9" key="1">
    <citation type="submission" date="2024-03" db="EMBL/GenBank/DDBJ databases">
        <authorList>
            <consortium name="ELIXIR-Norway"/>
            <consortium name="Elixir Norway"/>
        </authorList>
    </citation>
    <scope>NUCLEOTIDE SEQUENCE</scope>
</reference>
<keyword evidence="4" id="KW-0472">Membrane</keyword>
<accession>A0ABP1AC69</accession>
<feature type="compositionally biased region" description="Polar residues" evidence="6">
    <location>
        <begin position="168"/>
        <end position="178"/>
    </location>
</feature>
<gene>
    <name evidence="9" type="ORF">CSSPJE1EN2_LOCUS3128</name>
</gene>
<feature type="compositionally biased region" description="Low complexity" evidence="6">
    <location>
        <begin position="342"/>
        <end position="351"/>
    </location>
</feature>
<keyword evidence="5" id="KW-0325">Glycoprotein</keyword>
<comment type="subcellular location">
    <subcellularLocation>
        <location evidence="1">Membrane</location>
        <topology evidence="1">Single-pass type II membrane protein</topology>
    </subcellularLocation>
</comment>
<feature type="compositionally biased region" description="Pro residues" evidence="6">
    <location>
        <begin position="93"/>
        <end position="104"/>
    </location>
</feature>
<evidence type="ECO:0000313" key="10">
    <source>
        <dbReference type="Proteomes" id="UP001497522"/>
    </source>
</evidence>
<feature type="domain" description="DUF632" evidence="7">
    <location>
        <begin position="413"/>
        <end position="735"/>
    </location>
</feature>
<evidence type="ECO:0000313" key="9">
    <source>
        <dbReference type="EMBL" id="CAK9860133.1"/>
    </source>
</evidence>
<dbReference type="EMBL" id="OZ023712">
    <property type="protein sequence ID" value="CAK9860133.1"/>
    <property type="molecule type" value="Genomic_DNA"/>
</dbReference>
<feature type="compositionally biased region" description="Low complexity" evidence="6">
    <location>
        <begin position="123"/>
        <end position="132"/>
    </location>
</feature>
<keyword evidence="2" id="KW-0328">Glycosyltransferase</keyword>
<feature type="compositionally biased region" description="Pro residues" evidence="6">
    <location>
        <begin position="185"/>
        <end position="194"/>
    </location>
</feature>
<protein>
    <recommendedName>
        <fullName evidence="11">Glycosyltransferase</fullName>
    </recommendedName>
</protein>
<feature type="region of interest" description="Disordered" evidence="6">
    <location>
        <begin position="91"/>
        <end position="271"/>
    </location>
</feature>
<dbReference type="InterPro" id="IPR003406">
    <property type="entry name" value="Glyco_trans_14"/>
</dbReference>
<evidence type="ECO:0008006" key="11">
    <source>
        <dbReference type="Google" id="ProtNLM"/>
    </source>
</evidence>
<dbReference type="Pfam" id="PF04782">
    <property type="entry name" value="DUF632"/>
    <property type="match status" value="1"/>
</dbReference>
<feature type="region of interest" description="Disordered" evidence="6">
    <location>
        <begin position="283"/>
        <end position="325"/>
    </location>
</feature>
<evidence type="ECO:0000256" key="6">
    <source>
        <dbReference type="SAM" id="MobiDB-lite"/>
    </source>
</evidence>
<keyword evidence="10" id="KW-1185">Reference proteome</keyword>
<feature type="region of interest" description="Disordered" evidence="6">
    <location>
        <begin position="337"/>
        <end position="365"/>
    </location>
</feature>
<dbReference type="Proteomes" id="UP001497522">
    <property type="component" value="Chromosome 11"/>
</dbReference>
<evidence type="ECO:0000259" key="8">
    <source>
        <dbReference type="Pfam" id="PF04783"/>
    </source>
</evidence>
<dbReference type="Pfam" id="PF02485">
    <property type="entry name" value="Branch"/>
    <property type="match status" value="1"/>
</dbReference>
<feature type="compositionally biased region" description="Pro residues" evidence="6">
    <location>
        <begin position="111"/>
        <end position="122"/>
    </location>
</feature>
<feature type="compositionally biased region" description="Low complexity" evidence="6">
    <location>
        <begin position="258"/>
        <end position="267"/>
    </location>
</feature>